<protein>
    <submittedName>
        <fullName evidence="2">Uncharacterized protein</fullName>
    </submittedName>
</protein>
<evidence type="ECO:0000256" key="1">
    <source>
        <dbReference type="SAM" id="MobiDB-lite"/>
    </source>
</evidence>
<evidence type="ECO:0000313" key="3">
    <source>
        <dbReference type="Proteomes" id="UP001162640"/>
    </source>
</evidence>
<feature type="region of interest" description="Disordered" evidence="1">
    <location>
        <begin position="1"/>
        <end position="27"/>
    </location>
</feature>
<sequence>MLAAKRTLKRLRGSNTTQMNNKKTSTTEAAVAKFQTGLVLTEARREEILRIEENATALQKVNSDCYKPLYLV</sequence>
<accession>A0A9W7DX61</accession>
<dbReference type="Proteomes" id="UP001162640">
    <property type="component" value="Unassembled WGS sequence"/>
</dbReference>
<dbReference type="EMBL" id="BLQM01000073">
    <property type="protein sequence ID" value="GMH59749.1"/>
    <property type="molecule type" value="Genomic_DNA"/>
</dbReference>
<organism evidence="2 3">
    <name type="scientific">Triparma laevis f. inornata</name>
    <dbReference type="NCBI Taxonomy" id="1714386"/>
    <lineage>
        <taxon>Eukaryota</taxon>
        <taxon>Sar</taxon>
        <taxon>Stramenopiles</taxon>
        <taxon>Ochrophyta</taxon>
        <taxon>Bolidophyceae</taxon>
        <taxon>Parmales</taxon>
        <taxon>Triparmaceae</taxon>
        <taxon>Triparma</taxon>
    </lineage>
</organism>
<proteinExistence type="predicted"/>
<name>A0A9W7DX61_9STRA</name>
<evidence type="ECO:0000313" key="2">
    <source>
        <dbReference type="EMBL" id="GMH59749.1"/>
    </source>
</evidence>
<comment type="caution">
    <text evidence="2">The sequence shown here is derived from an EMBL/GenBank/DDBJ whole genome shotgun (WGS) entry which is preliminary data.</text>
</comment>
<gene>
    <name evidence="2" type="ORF">TL16_g02896</name>
</gene>
<feature type="compositionally biased region" description="Polar residues" evidence="1">
    <location>
        <begin position="13"/>
        <end position="27"/>
    </location>
</feature>
<feature type="compositionally biased region" description="Basic residues" evidence="1">
    <location>
        <begin position="1"/>
        <end position="12"/>
    </location>
</feature>
<dbReference type="AlphaFoldDB" id="A0A9W7DX61"/>
<reference evidence="3" key="1">
    <citation type="journal article" date="2023" name="Commun. Biol.">
        <title>Genome analysis of Parmales, the sister group of diatoms, reveals the evolutionary specialization of diatoms from phago-mixotrophs to photoautotrophs.</title>
        <authorList>
            <person name="Ban H."/>
            <person name="Sato S."/>
            <person name="Yoshikawa S."/>
            <person name="Yamada K."/>
            <person name="Nakamura Y."/>
            <person name="Ichinomiya M."/>
            <person name="Sato N."/>
            <person name="Blanc-Mathieu R."/>
            <person name="Endo H."/>
            <person name="Kuwata A."/>
            <person name="Ogata H."/>
        </authorList>
    </citation>
    <scope>NUCLEOTIDE SEQUENCE [LARGE SCALE GENOMIC DNA]</scope>
</reference>